<dbReference type="InterPro" id="IPR011990">
    <property type="entry name" value="TPR-like_helical_dom_sf"/>
</dbReference>
<gene>
    <name evidence="7" type="ORF">M472_00375</name>
</gene>
<dbReference type="EMBL" id="ATDL01000022">
    <property type="protein sequence ID" value="ERJ57210.1"/>
    <property type="molecule type" value="Genomic_DNA"/>
</dbReference>
<dbReference type="Gene3D" id="1.25.40.10">
    <property type="entry name" value="Tetratricopeptide repeat domain"/>
    <property type="match status" value="1"/>
</dbReference>
<dbReference type="Proteomes" id="UP000016584">
    <property type="component" value="Unassembled WGS sequence"/>
</dbReference>
<dbReference type="AlphaFoldDB" id="U2HPJ6"/>
<keyword evidence="4" id="KW-0472">Membrane</keyword>
<dbReference type="PATRIC" id="fig|1346330.5.peg.3937"/>
<dbReference type="PRINTS" id="PR00038">
    <property type="entry name" value="HTHLUXR"/>
</dbReference>
<comment type="caution">
    <text evidence="7">The sequence shown here is derived from an EMBL/GenBank/DDBJ whole genome shotgun (WGS) entry which is preliminary data.</text>
</comment>
<dbReference type="Pfam" id="PF00196">
    <property type="entry name" value="GerE"/>
    <property type="match status" value="1"/>
</dbReference>
<dbReference type="SUPFAM" id="SSF46894">
    <property type="entry name" value="C-terminal effector domain of the bipartite response regulators"/>
    <property type="match status" value="1"/>
</dbReference>
<evidence type="ECO:0000313" key="8">
    <source>
        <dbReference type="Proteomes" id="UP000016584"/>
    </source>
</evidence>
<evidence type="ECO:0000256" key="4">
    <source>
        <dbReference type="SAM" id="Phobius"/>
    </source>
</evidence>
<protein>
    <recommendedName>
        <fullName evidence="6">HTH luxR-type domain-containing protein</fullName>
    </recommendedName>
</protein>
<dbReference type="PROSITE" id="PS50043">
    <property type="entry name" value="HTH_LUXR_2"/>
    <property type="match status" value="1"/>
</dbReference>
<name>U2HPJ6_9SPHI</name>
<dbReference type="GO" id="GO:0006355">
    <property type="term" value="P:regulation of DNA-templated transcription"/>
    <property type="evidence" value="ECO:0007669"/>
    <property type="project" value="InterPro"/>
</dbReference>
<dbReference type="PANTHER" id="PTHR44688">
    <property type="entry name" value="DNA-BINDING TRANSCRIPTIONAL ACTIVATOR DEVR_DOSR"/>
    <property type="match status" value="1"/>
</dbReference>
<dbReference type="CDD" id="cd06170">
    <property type="entry name" value="LuxR_C_like"/>
    <property type="match status" value="1"/>
</dbReference>
<feature type="signal peptide" evidence="5">
    <location>
        <begin position="1"/>
        <end position="22"/>
    </location>
</feature>
<evidence type="ECO:0000256" key="3">
    <source>
        <dbReference type="ARBA" id="ARBA00023163"/>
    </source>
</evidence>
<dbReference type="Gene3D" id="1.10.10.10">
    <property type="entry name" value="Winged helix-like DNA-binding domain superfamily/Winged helix DNA-binding domain"/>
    <property type="match status" value="1"/>
</dbReference>
<keyword evidence="8" id="KW-1185">Reference proteome</keyword>
<evidence type="ECO:0000256" key="2">
    <source>
        <dbReference type="ARBA" id="ARBA00023125"/>
    </source>
</evidence>
<dbReference type="InterPro" id="IPR016032">
    <property type="entry name" value="Sig_transdc_resp-reg_C-effctor"/>
</dbReference>
<dbReference type="InterPro" id="IPR036388">
    <property type="entry name" value="WH-like_DNA-bd_sf"/>
</dbReference>
<proteinExistence type="predicted"/>
<feature type="chain" id="PRO_5004627470" description="HTH luxR-type domain-containing protein" evidence="5">
    <location>
        <begin position="23"/>
        <end position="409"/>
    </location>
</feature>
<feature type="domain" description="HTH luxR-type" evidence="6">
    <location>
        <begin position="353"/>
        <end position="409"/>
    </location>
</feature>
<feature type="transmembrane region" description="Helical" evidence="4">
    <location>
        <begin position="289"/>
        <end position="311"/>
    </location>
</feature>
<keyword evidence="3" id="KW-0804">Transcription</keyword>
<dbReference type="SUPFAM" id="SSF48452">
    <property type="entry name" value="TPR-like"/>
    <property type="match status" value="1"/>
</dbReference>
<dbReference type="SMART" id="SM00421">
    <property type="entry name" value="HTH_LUXR"/>
    <property type="match status" value="1"/>
</dbReference>
<keyword evidence="1" id="KW-0805">Transcription regulation</keyword>
<accession>U2HPJ6</accession>
<keyword evidence="4" id="KW-1133">Transmembrane helix</keyword>
<evidence type="ECO:0000259" key="6">
    <source>
        <dbReference type="PROSITE" id="PS50043"/>
    </source>
</evidence>
<evidence type="ECO:0000256" key="5">
    <source>
        <dbReference type="SAM" id="SignalP"/>
    </source>
</evidence>
<keyword evidence="4" id="KW-0812">Transmembrane</keyword>
<keyword evidence="2" id="KW-0238">DNA-binding</keyword>
<evidence type="ECO:0000313" key="7">
    <source>
        <dbReference type="EMBL" id="ERJ57210.1"/>
    </source>
</evidence>
<sequence length="409" mass="47408">MFNFCRLLFVYIAFFVTTVGFAQKTNPDSLKVEILGLNDKNQHEQSILVLDRIIGSSSSTAHDLFHAYLLRSLTYKSLYNYTGALINLDLADKVGQGTDFAESASSRVLIEKLFIYFDTKRNEEFAALLQQVTPEKLKHIDGETRAIYECIMGHLEMHKGNYSVANAIYDNCILLLEKESPKHLPIVYKVKVELYNLMGQQDKAIAAYEKGMSYAEQFGIDLYKITMLETIIYFYADNGNYKDAYLAQLEVTKQRRKYDAANRSGKLNDLEKELLQQRNDITLKNRKNMTIALTGVIVLLSALLFLLFKLLKSNKQRRILMENEVVHMRARLESYVNRKEHREEDDNVLLNLEKYDLKKRHIEIIDLIREGKTNKEIGDILFISENTVKYHLKVIFEKLNIDNRSSLRG</sequence>
<reference evidence="7 8" key="1">
    <citation type="journal article" date="2013" name="Genome Announc.">
        <title>The Draft Genome Sequence of Sphingomonas paucimobilis Strain HER1398 (Proteobacteria), Host to the Giant PAU Phage, Indicates That It Is a Member of the Genus Sphingobacterium (Bacteroidetes).</title>
        <authorList>
            <person name="White R.A.III."/>
            <person name="Suttle C.A."/>
        </authorList>
    </citation>
    <scope>NUCLEOTIDE SEQUENCE [LARGE SCALE GENOMIC DNA]</scope>
    <source>
        <strain evidence="7 8">HER1398</strain>
    </source>
</reference>
<organism evidence="7 8">
    <name type="scientific">Sphingobacterium paucimobilis HER1398</name>
    <dbReference type="NCBI Taxonomy" id="1346330"/>
    <lineage>
        <taxon>Bacteria</taxon>
        <taxon>Pseudomonadati</taxon>
        <taxon>Bacteroidota</taxon>
        <taxon>Sphingobacteriia</taxon>
        <taxon>Sphingobacteriales</taxon>
        <taxon>Sphingobacteriaceae</taxon>
        <taxon>Sphingobacterium</taxon>
    </lineage>
</organism>
<dbReference type="eggNOG" id="COG2197">
    <property type="taxonomic scope" value="Bacteria"/>
</dbReference>
<evidence type="ECO:0000256" key="1">
    <source>
        <dbReference type="ARBA" id="ARBA00023015"/>
    </source>
</evidence>
<dbReference type="PANTHER" id="PTHR44688:SF16">
    <property type="entry name" value="DNA-BINDING TRANSCRIPTIONAL ACTIVATOR DEVR_DOSR"/>
    <property type="match status" value="1"/>
</dbReference>
<dbReference type="InterPro" id="IPR000792">
    <property type="entry name" value="Tscrpt_reg_LuxR_C"/>
</dbReference>
<dbReference type="STRING" id="1346330.M472_00375"/>
<dbReference type="GO" id="GO:0003677">
    <property type="term" value="F:DNA binding"/>
    <property type="evidence" value="ECO:0007669"/>
    <property type="project" value="UniProtKB-KW"/>
</dbReference>
<keyword evidence="5" id="KW-0732">Signal</keyword>